<feature type="region of interest" description="Disordered" evidence="1">
    <location>
        <begin position="1"/>
        <end position="32"/>
    </location>
</feature>
<evidence type="ECO:0000313" key="3">
    <source>
        <dbReference type="Proteomes" id="UP001218188"/>
    </source>
</evidence>
<sequence>MSKSENPENSQDTRGNALARGTQVVASRSEPSRGTLVKTMPVVCLSNPEACRWAARGRRERYLLSQLKAALFHGRGLGDCFDDSPSRHRESALARAWHRQRRISCSCYLGSQWCSCRASLHGMPSRPVPSFAFGTASDVFTAGPPHLFASMVRPFPAFSLYLSLSDYILRPALRPISEQCPIYLRRPRERIMVIQLPRGFGELLPSRS</sequence>
<dbReference type="EMBL" id="JARJCM010000297">
    <property type="protein sequence ID" value="KAJ7019337.1"/>
    <property type="molecule type" value="Genomic_DNA"/>
</dbReference>
<keyword evidence="3" id="KW-1185">Reference proteome</keyword>
<evidence type="ECO:0000313" key="2">
    <source>
        <dbReference type="EMBL" id="KAJ7019337.1"/>
    </source>
</evidence>
<evidence type="ECO:0000256" key="1">
    <source>
        <dbReference type="SAM" id="MobiDB-lite"/>
    </source>
</evidence>
<organism evidence="2 3">
    <name type="scientific">Mycena alexandri</name>
    <dbReference type="NCBI Taxonomy" id="1745969"/>
    <lineage>
        <taxon>Eukaryota</taxon>
        <taxon>Fungi</taxon>
        <taxon>Dikarya</taxon>
        <taxon>Basidiomycota</taxon>
        <taxon>Agaricomycotina</taxon>
        <taxon>Agaricomycetes</taxon>
        <taxon>Agaricomycetidae</taxon>
        <taxon>Agaricales</taxon>
        <taxon>Marasmiineae</taxon>
        <taxon>Mycenaceae</taxon>
        <taxon>Mycena</taxon>
    </lineage>
</organism>
<name>A0AAD6S2F2_9AGAR</name>
<reference evidence="2" key="1">
    <citation type="submission" date="2023-03" db="EMBL/GenBank/DDBJ databases">
        <title>Massive genome expansion in bonnet fungi (Mycena s.s.) driven by repeated elements and novel gene families across ecological guilds.</title>
        <authorList>
            <consortium name="Lawrence Berkeley National Laboratory"/>
            <person name="Harder C.B."/>
            <person name="Miyauchi S."/>
            <person name="Viragh M."/>
            <person name="Kuo A."/>
            <person name="Thoen E."/>
            <person name="Andreopoulos B."/>
            <person name="Lu D."/>
            <person name="Skrede I."/>
            <person name="Drula E."/>
            <person name="Henrissat B."/>
            <person name="Morin E."/>
            <person name="Kohler A."/>
            <person name="Barry K."/>
            <person name="LaButti K."/>
            <person name="Morin E."/>
            <person name="Salamov A."/>
            <person name="Lipzen A."/>
            <person name="Mereny Z."/>
            <person name="Hegedus B."/>
            <person name="Baldrian P."/>
            <person name="Stursova M."/>
            <person name="Weitz H."/>
            <person name="Taylor A."/>
            <person name="Grigoriev I.V."/>
            <person name="Nagy L.G."/>
            <person name="Martin F."/>
            <person name="Kauserud H."/>
        </authorList>
    </citation>
    <scope>NUCLEOTIDE SEQUENCE</scope>
    <source>
        <strain evidence="2">CBHHK200</strain>
    </source>
</reference>
<accession>A0AAD6S2F2</accession>
<gene>
    <name evidence="2" type="ORF">C8F04DRAFT_1147874</name>
</gene>
<feature type="compositionally biased region" description="Polar residues" evidence="1">
    <location>
        <begin position="1"/>
        <end position="14"/>
    </location>
</feature>
<comment type="caution">
    <text evidence="2">The sequence shown here is derived from an EMBL/GenBank/DDBJ whole genome shotgun (WGS) entry which is preliminary data.</text>
</comment>
<dbReference type="Proteomes" id="UP001218188">
    <property type="component" value="Unassembled WGS sequence"/>
</dbReference>
<dbReference type="AlphaFoldDB" id="A0AAD6S2F2"/>
<proteinExistence type="predicted"/>
<protein>
    <submittedName>
        <fullName evidence="2">Uncharacterized protein</fullName>
    </submittedName>
</protein>